<feature type="region of interest" description="Disordered" evidence="1">
    <location>
        <begin position="133"/>
        <end position="193"/>
    </location>
</feature>
<evidence type="ECO:0000256" key="1">
    <source>
        <dbReference type="SAM" id="MobiDB-lite"/>
    </source>
</evidence>
<comment type="caution">
    <text evidence="2">The sequence shown here is derived from an EMBL/GenBank/DDBJ whole genome shotgun (WGS) entry which is preliminary data.</text>
</comment>
<proteinExistence type="predicted"/>
<feature type="region of interest" description="Disordered" evidence="1">
    <location>
        <begin position="251"/>
        <end position="271"/>
    </location>
</feature>
<reference evidence="2 3" key="1">
    <citation type="journal article" date="2023" name="Plants (Basel)">
        <title>Bridging the Gap: Combining Genomics and Transcriptomics Approaches to Understand Stylosanthes scabra, an Orphan Legume from the Brazilian Caatinga.</title>
        <authorList>
            <person name="Ferreira-Neto J.R.C."/>
            <person name="da Silva M.D."/>
            <person name="Binneck E."/>
            <person name="de Melo N.F."/>
            <person name="da Silva R.H."/>
            <person name="de Melo A.L.T.M."/>
            <person name="Pandolfi V."/>
            <person name="Bustamante F.O."/>
            <person name="Brasileiro-Vidal A.C."/>
            <person name="Benko-Iseppon A.M."/>
        </authorList>
    </citation>
    <scope>NUCLEOTIDE SEQUENCE [LARGE SCALE GENOMIC DNA]</scope>
    <source>
        <tissue evidence="2">Leaves</tissue>
    </source>
</reference>
<accession>A0ABU6YIB0</accession>
<keyword evidence="3" id="KW-1185">Reference proteome</keyword>
<dbReference type="InterPro" id="IPR038765">
    <property type="entry name" value="Papain-like_cys_pep_sf"/>
</dbReference>
<dbReference type="Proteomes" id="UP001341840">
    <property type="component" value="Unassembled WGS sequence"/>
</dbReference>
<evidence type="ECO:0000313" key="3">
    <source>
        <dbReference type="Proteomes" id="UP001341840"/>
    </source>
</evidence>
<protein>
    <recommendedName>
        <fullName evidence="4">Ubiquitin-like protease family profile domain-containing protein</fullName>
    </recommendedName>
</protein>
<gene>
    <name evidence="2" type="ORF">PIB30_056681</name>
</gene>
<sequence length="500" mass="56151">MTSNDTDTNACPPKGETSTDPLAGRAPRPKDNDVSRNLPNPAFHDSVNALMLDVKQQMQKVVDSNEEVRDRVISVELDNRGLARDVSELKETIGILHKHLFGGSRTAQKAPYRYCNTAQTAQQKEKLIPRKRANPTVDSKGQADVDTSVDAYDDEPDGGLTRKVAKPNVGQPRQTKMDTWAASEISPDEDSSASSLFSRFKGKTYGYDGRYPQLSKRTDFKLRTSAQPHLLRRKAVPPRSNITRSAPFKVMASKTHRDHANAHASKSSAMGDMAMPQHRRDLCGYVFKDEADQTEVLLQIREHTAMRSDFACLGNRAQPISSRLIELFALMMASNEGAGAGEVDAGALWCLHPKFAEDVKDEIPDEILAERYVKNFMCKSKAVQFLQVYVPNFYDESKKQWYLAVADLSGEMVFHLDTNFNKDIRKKRRQVIDAVMRALHRIARSKEFPGIKFMYPTNMGDWDVCGSAGQPRNSNTRDSALLVMQWMTMRTKFCMGSLMG</sequence>
<dbReference type="SUPFAM" id="SSF54001">
    <property type="entry name" value="Cysteine proteinases"/>
    <property type="match status" value="1"/>
</dbReference>
<dbReference type="EMBL" id="JASCZI010242111">
    <property type="protein sequence ID" value="MED6209641.1"/>
    <property type="molecule type" value="Genomic_DNA"/>
</dbReference>
<name>A0ABU6YIB0_9FABA</name>
<evidence type="ECO:0000313" key="2">
    <source>
        <dbReference type="EMBL" id="MED6209641.1"/>
    </source>
</evidence>
<dbReference type="Gene3D" id="3.40.395.10">
    <property type="entry name" value="Adenoviral Proteinase, Chain A"/>
    <property type="match status" value="1"/>
</dbReference>
<evidence type="ECO:0008006" key="4">
    <source>
        <dbReference type="Google" id="ProtNLM"/>
    </source>
</evidence>
<organism evidence="2 3">
    <name type="scientific">Stylosanthes scabra</name>
    <dbReference type="NCBI Taxonomy" id="79078"/>
    <lineage>
        <taxon>Eukaryota</taxon>
        <taxon>Viridiplantae</taxon>
        <taxon>Streptophyta</taxon>
        <taxon>Embryophyta</taxon>
        <taxon>Tracheophyta</taxon>
        <taxon>Spermatophyta</taxon>
        <taxon>Magnoliopsida</taxon>
        <taxon>eudicotyledons</taxon>
        <taxon>Gunneridae</taxon>
        <taxon>Pentapetalae</taxon>
        <taxon>rosids</taxon>
        <taxon>fabids</taxon>
        <taxon>Fabales</taxon>
        <taxon>Fabaceae</taxon>
        <taxon>Papilionoideae</taxon>
        <taxon>50 kb inversion clade</taxon>
        <taxon>dalbergioids sensu lato</taxon>
        <taxon>Dalbergieae</taxon>
        <taxon>Pterocarpus clade</taxon>
        <taxon>Stylosanthes</taxon>
    </lineage>
</organism>
<feature type="region of interest" description="Disordered" evidence="1">
    <location>
        <begin position="1"/>
        <end position="42"/>
    </location>
</feature>